<sequence>MNIKTVKPEDVKNIRYHLIGAVFIILNYLRHSFFGYKTPRTFSINEIERSIDYDFKVVDSWIEYLRFYSNDEKPLTNKIVLELGPGPDFGVGLILLALGAKKYIALDVNKLAFSSPVEFYDKLFERLKKRYTNCNIEHLKETLSKCHKREYTEINYIVDKGFAISKIKEKVDVVFSQAAFEHFTDVERTLMELSNVVNRGGVLVTLIDLKTHTSWIRDRDPLNIYRYSDWFWNTFKFKGSPNRVRAFEYKDMLEKKGWVDVIIEPVIVVEEEYLKRVKLRLNKKFRNLDSSEMKMLGVMLMARKK</sequence>
<proteinExistence type="predicted"/>
<dbReference type="GO" id="GO:0032259">
    <property type="term" value="P:methylation"/>
    <property type="evidence" value="ECO:0007669"/>
    <property type="project" value="UniProtKB-KW"/>
</dbReference>
<dbReference type="Proteomes" id="UP000221734">
    <property type="component" value="Chromosome Kuenenia_stuttgartiensis_MBR1"/>
</dbReference>
<name>A0A2C9CBI1_KUEST</name>
<evidence type="ECO:0000313" key="3">
    <source>
        <dbReference type="Proteomes" id="UP000221734"/>
    </source>
</evidence>
<evidence type="ECO:0000259" key="1">
    <source>
        <dbReference type="Pfam" id="PF08241"/>
    </source>
</evidence>
<gene>
    <name evidence="2" type="ORF">KSMBR1_0547</name>
</gene>
<dbReference type="AlphaFoldDB" id="A0A2C9CBI1"/>
<dbReference type="Pfam" id="PF08241">
    <property type="entry name" value="Methyltransf_11"/>
    <property type="match status" value="1"/>
</dbReference>
<keyword evidence="2" id="KW-0489">Methyltransferase</keyword>
<dbReference type="KEGG" id="kst:KSMBR1_0547"/>
<accession>A0A2C9CBI1</accession>
<protein>
    <submittedName>
        <fullName evidence="2">Methyltransferase domain protein</fullName>
    </submittedName>
</protein>
<dbReference type="RefSeq" id="WP_099323947.1">
    <property type="nucleotide sequence ID" value="NZ_LT934425.1"/>
</dbReference>
<keyword evidence="2" id="KW-0808">Transferase</keyword>
<dbReference type="Gene3D" id="3.40.50.150">
    <property type="entry name" value="Vaccinia Virus protein VP39"/>
    <property type="match status" value="1"/>
</dbReference>
<dbReference type="CDD" id="cd02440">
    <property type="entry name" value="AdoMet_MTases"/>
    <property type="match status" value="1"/>
</dbReference>
<feature type="domain" description="Methyltransferase type 11" evidence="1">
    <location>
        <begin position="124"/>
        <end position="204"/>
    </location>
</feature>
<dbReference type="EMBL" id="LT934425">
    <property type="protein sequence ID" value="SOH03061.1"/>
    <property type="molecule type" value="Genomic_DNA"/>
</dbReference>
<dbReference type="OrthoDB" id="1490915at2"/>
<reference evidence="3" key="1">
    <citation type="submission" date="2017-10" db="EMBL/GenBank/DDBJ databases">
        <authorList>
            <person name="Frank J."/>
        </authorList>
    </citation>
    <scope>NUCLEOTIDE SEQUENCE [LARGE SCALE GENOMIC DNA]</scope>
</reference>
<dbReference type="SUPFAM" id="SSF53335">
    <property type="entry name" value="S-adenosyl-L-methionine-dependent methyltransferases"/>
    <property type="match status" value="1"/>
</dbReference>
<dbReference type="InterPro" id="IPR029063">
    <property type="entry name" value="SAM-dependent_MTases_sf"/>
</dbReference>
<keyword evidence="3" id="KW-1185">Reference proteome</keyword>
<dbReference type="InterPro" id="IPR013216">
    <property type="entry name" value="Methyltransf_11"/>
</dbReference>
<organism evidence="2 3">
    <name type="scientific">Kuenenia stuttgartiensis</name>
    <dbReference type="NCBI Taxonomy" id="174633"/>
    <lineage>
        <taxon>Bacteria</taxon>
        <taxon>Pseudomonadati</taxon>
        <taxon>Planctomycetota</taxon>
        <taxon>Candidatus Brocadiia</taxon>
        <taxon>Candidatus Brocadiales</taxon>
        <taxon>Candidatus Brocadiaceae</taxon>
        <taxon>Candidatus Kuenenia</taxon>
    </lineage>
</organism>
<evidence type="ECO:0000313" key="2">
    <source>
        <dbReference type="EMBL" id="SOH03061.1"/>
    </source>
</evidence>
<dbReference type="GO" id="GO:0008757">
    <property type="term" value="F:S-adenosylmethionine-dependent methyltransferase activity"/>
    <property type="evidence" value="ECO:0007669"/>
    <property type="project" value="InterPro"/>
</dbReference>